<organism evidence="6 7">
    <name type="scientific">SAR324 cluster bacterium</name>
    <dbReference type="NCBI Taxonomy" id="2024889"/>
    <lineage>
        <taxon>Bacteria</taxon>
        <taxon>Deltaproteobacteria</taxon>
        <taxon>SAR324 cluster</taxon>
    </lineage>
</organism>
<dbReference type="AlphaFoldDB" id="A0A2D6YG50"/>
<evidence type="ECO:0000313" key="7">
    <source>
        <dbReference type="Proteomes" id="UP000226525"/>
    </source>
</evidence>
<dbReference type="CDD" id="cd00427">
    <property type="entry name" value="Ribosomal_L29_HIP"/>
    <property type="match status" value="1"/>
</dbReference>
<dbReference type="InterPro" id="IPR001854">
    <property type="entry name" value="Ribosomal_uL29"/>
</dbReference>
<dbReference type="EMBL" id="NZEX01000015">
    <property type="protein sequence ID" value="MAH62153.1"/>
    <property type="molecule type" value="Genomic_DNA"/>
</dbReference>
<dbReference type="GO" id="GO:0003735">
    <property type="term" value="F:structural constituent of ribosome"/>
    <property type="evidence" value="ECO:0007669"/>
    <property type="project" value="InterPro"/>
</dbReference>
<dbReference type="SUPFAM" id="SSF46561">
    <property type="entry name" value="Ribosomal protein L29 (L29p)"/>
    <property type="match status" value="1"/>
</dbReference>
<sequence length="62" mass="7294">MKNEDFRALGDQEIHSKIAELQESQLRNRFNKVLGNLEDTSVIKKNRRDIARLKTLISERKV</sequence>
<protein>
    <recommendedName>
        <fullName evidence="4 5">Large ribosomal subunit protein uL29</fullName>
    </recommendedName>
</protein>
<dbReference type="Proteomes" id="UP000226525">
    <property type="component" value="Unassembled WGS sequence"/>
</dbReference>
<keyword evidence="2 5" id="KW-0689">Ribosomal protein</keyword>
<dbReference type="HAMAP" id="MF_00374">
    <property type="entry name" value="Ribosomal_uL29"/>
    <property type="match status" value="1"/>
</dbReference>
<dbReference type="GO" id="GO:1990904">
    <property type="term" value="C:ribonucleoprotein complex"/>
    <property type="evidence" value="ECO:0007669"/>
    <property type="project" value="UniProtKB-KW"/>
</dbReference>
<dbReference type="NCBIfam" id="TIGR00012">
    <property type="entry name" value="L29"/>
    <property type="match status" value="1"/>
</dbReference>
<keyword evidence="3 5" id="KW-0687">Ribonucleoprotein</keyword>
<comment type="caution">
    <text evidence="6">The sequence shown here is derived from an EMBL/GenBank/DDBJ whole genome shotgun (WGS) entry which is preliminary data.</text>
</comment>
<dbReference type="GO" id="GO:0005840">
    <property type="term" value="C:ribosome"/>
    <property type="evidence" value="ECO:0007669"/>
    <property type="project" value="UniProtKB-KW"/>
</dbReference>
<proteinExistence type="inferred from homology"/>
<evidence type="ECO:0000313" key="6">
    <source>
        <dbReference type="EMBL" id="MAH62153.1"/>
    </source>
</evidence>
<evidence type="ECO:0000256" key="5">
    <source>
        <dbReference type="HAMAP-Rule" id="MF_00374"/>
    </source>
</evidence>
<dbReference type="InterPro" id="IPR036049">
    <property type="entry name" value="Ribosomal_uL29_sf"/>
</dbReference>
<dbReference type="GO" id="GO:0006412">
    <property type="term" value="P:translation"/>
    <property type="evidence" value="ECO:0007669"/>
    <property type="project" value="UniProtKB-UniRule"/>
</dbReference>
<evidence type="ECO:0000256" key="3">
    <source>
        <dbReference type="ARBA" id="ARBA00023274"/>
    </source>
</evidence>
<evidence type="ECO:0000256" key="4">
    <source>
        <dbReference type="ARBA" id="ARBA00035204"/>
    </source>
</evidence>
<accession>A0A2D6YG50</accession>
<dbReference type="Gene3D" id="1.10.287.310">
    <property type="match status" value="1"/>
</dbReference>
<evidence type="ECO:0000256" key="1">
    <source>
        <dbReference type="ARBA" id="ARBA00009254"/>
    </source>
</evidence>
<evidence type="ECO:0000256" key="2">
    <source>
        <dbReference type="ARBA" id="ARBA00022980"/>
    </source>
</evidence>
<reference evidence="7" key="1">
    <citation type="submission" date="2017-09" db="EMBL/GenBank/DDBJ databases">
        <title>The Reconstruction of 2,631 Draft Metagenome-Assembled Genomes from the Global Oceans.</title>
        <authorList>
            <person name="Tully B.J."/>
            <person name="Graham E.D."/>
            <person name="Heidelberg J.F."/>
        </authorList>
    </citation>
    <scope>NUCLEOTIDE SEQUENCE [LARGE SCALE GENOMIC DNA]</scope>
</reference>
<comment type="similarity">
    <text evidence="1 5">Belongs to the universal ribosomal protein uL29 family.</text>
</comment>
<dbReference type="Pfam" id="PF00831">
    <property type="entry name" value="Ribosomal_L29"/>
    <property type="match status" value="1"/>
</dbReference>
<gene>
    <name evidence="5" type="primary">rpmC</name>
    <name evidence="6" type="ORF">CMN54_01635</name>
</gene>
<name>A0A2D6YG50_9DELT</name>